<keyword evidence="1" id="KW-0175">Coiled coil</keyword>
<dbReference type="Proteomes" id="UP000796880">
    <property type="component" value="Unassembled WGS sequence"/>
</dbReference>
<protein>
    <submittedName>
        <fullName evidence="2">Uncharacterized protein</fullName>
    </submittedName>
</protein>
<organism evidence="2 3">
    <name type="scientific">Rhamnella rubrinervis</name>
    <dbReference type="NCBI Taxonomy" id="2594499"/>
    <lineage>
        <taxon>Eukaryota</taxon>
        <taxon>Viridiplantae</taxon>
        <taxon>Streptophyta</taxon>
        <taxon>Embryophyta</taxon>
        <taxon>Tracheophyta</taxon>
        <taxon>Spermatophyta</taxon>
        <taxon>Magnoliopsida</taxon>
        <taxon>eudicotyledons</taxon>
        <taxon>Gunneridae</taxon>
        <taxon>Pentapetalae</taxon>
        <taxon>rosids</taxon>
        <taxon>fabids</taxon>
        <taxon>Rosales</taxon>
        <taxon>Rhamnaceae</taxon>
        <taxon>rhamnoid group</taxon>
        <taxon>Rhamneae</taxon>
        <taxon>Rhamnella</taxon>
    </lineage>
</organism>
<comment type="caution">
    <text evidence="2">The sequence shown here is derived from an EMBL/GenBank/DDBJ whole genome shotgun (WGS) entry which is preliminary data.</text>
</comment>
<evidence type="ECO:0000313" key="3">
    <source>
        <dbReference type="Proteomes" id="UP000796880"/>
    </source>
</evidence>
<evidence type="ECO:0000313" key="2">
    <source>
        <dbReference type="EMBL" id="KAF3442874.1"/>
    </source>
</evidence>
<dbReference type="EMBL" id="VOIH02000007">
    <property type="protein sequence ID" value="KAF3442874.1"/>
    <property type="molecule type" value="Genomic_DNA"/>
</dbReference>
<feature type="coiled-coil region" evidence="1">
    <location>
        <begin position="164"/>
        <end position="191"/>
    </location>
</feature>
<accession>A0A8K0GZF5</accession>
<evidence type="ECO:0000256" key="1">
    <source>
        <dbReference type="SAM" id="Coils"/>
    </source>
</evidence>
<keyword evidence="3" id="KW-1185">Reference proteome</keyword>
<gene>
    <name evidence="2" type="ORF">FNV43_RR16792</name>
</gene>
<name>A0A8K0GZF5_9ROSA</name>
<sequence>MPVVNCRFISSALIHHLQLTGKRWQSLIGHIIMWFEACYKAVRKLGVFRRTFKTVAFKGGIFKNWTVREATGCAGRKAEKQRTPPPRHNNEGLTALISAANTALHSQFRAQVDKESVKRTSLGVINSSLQAMVTAQQLKNIKEELLSSRKSIQVLKGKCAKISLRNKDKEVEGLKNAIQELSTELDELRKEGNKNVMLGYNIMSRAVARKFPDCNMIELDQLSVEEARKGDQPASTPTDEPLQVEAGDQGVTEVGGKAAKTVVAEKASELPSTWDIFGDLPIECYTIFPTANHPHGYS</sequence>
<reference evidence="2" key="1">
    <citation type="submission" date="2020-03" db="EMBL/GenBank/DDBJ databases">
        <title>A high-quality chromosome-level genome assembly of a woody plant with both climbing and erect habits, Rhamnella rubrinervis.</title>
        <authorList>
            <person name="Lu Z."/>
            <person name="Yang Y."/>
            <person name="Zhu X."/>
            <person name="Sun Y."/>
        </authorList>
    </citation>
    <scope>NUCLEOTIDE SEQUENCE</scope>
    <source>
        <strain evidence="2">BYM</strain>
        <tissue evidence="2">Leaf</tissue>
    </source>
</reference>
<dbReference type="AlphaFoldDB" id="A0A8K0GZF5"/>
<proteinExistence type="predicted"/>